<name>A0ABR6VNB5_9BACT</name>
<dbReference type="PROSITE" id="PS51257">
    <property type="entry name" value="PROKAR_LIPOPROTEIN"/>
    <property type="match status" value="1"/>
</dbReference>
<proteinExistence type="predicted"/>
<sequence length="185" mass="19793">MKSKIFTKLFFVFLMVSGTVLFSACSDDDDATPLTSTNSATATIGTTAFTSVKMNASTESFMGVTVINLDYINQAGDTIKLGIYDLTPVGEPAKYDMSQNGGNGIEIQADFLINYVKADGTEYMPSDGGLANPSNGDKGTLTITAHDKSAKVIKGTFSGGLTYYDFDTDARERVTITNGNFEAKY</sequence>
<feature type="chain" id="PRO_5045126062" evidence="1">
    <location>
        <begin position="24"/>
        <end position="185"/>
    </location>
</feature>
<organism evidence="2 3">
    <name type="scientific">Rufibacter sediminis</name>
    <dbReference type="NCBI Taxonomy" id="2762756"/>
    <lineage>
        <taxon>Bacteria</taxon>
        <taxon>Pseudomonadati</taxon>
        <taxon>Bacteroidota</taxon>
        <taxon>Cytophagia</taxon>
        <taxon>Cytophagales</taxon>
        <taxon>Hymenobacteraceae</taxon>
        <taxon>Rufibacter</taxon>
    </lineage>
</organism>
<protein>
    <submittedName>
        <fullName evidence="2">Uncharacterized protein</fullName>
    </submittedName>
</protein>
<evidence type="ECO:0000313" key="3">
    <source>
        <dbReference type="Proteomes" id="UP000659698"/>
    </source>
</evidence>
<dbReference type="Proteomes" id="UP000659698">
    <property type="component" value="Unassembled WGS sequence"/>
</dbReference>
<comment type="caution">
    <text evidence="2">The sequence shown here is derived from an EMBL/GenBank/DDBJ whole genome shotgun (WGS) entry which is preliminary data.</text>
</comment>
<feature type="signal peptide" evidence="1">
    <location>
        <begin position="1"/>
        <end position="23"/>
    </location>
</feature>
<evidence type="ECO:0000313" key="2">
    <source>
        <dbReference type="EMBL" id="MBC3538402.1"/>
    </source>
</evidence>
<keyword evidence="3" id="KW-1185">Reference proteome</keyword>
<reference evidence="2 3" key="1">
    <citation type="journal article" date="2019" name="Int. J. Syst. Evol. Microbiol.">
        <title>Rufibacter sediminis sp. nov., isolated from freshwater lake sediment.</title>
        <authorList>
            <person name="Qu J.H."/>
            <person name="Zhang L.J."/>
            <person name="Fu Y.H."/>
            <person name="Li H.F."/>
        </authorList>
    </citation>
    <scope>NUCLEOTIDE SEQUENCE [LARGE SCALE GENOMIC DNA]</scope>
    <source>
        <strain evidence="2 3">H-1</strain>
    </source>
</reference>
<dbReference type="RefSeq" id="WP_186631984.1">
    <property type="nucleotide sequence ID" value="NZ_JACOAF010000004.1"/>
</dbReference>
<evidence type="ECO:0000256" key="1">
    <source>
        <dbReference type="SAM" id="SignalP"/>
    </source>
</evidence>
<accession>A0ABR6VNB5</accession>
<dbReference type="EMBL" id="JACOAF010000004">
    <property type="protein sequence ID" value="MBC3538402.1"/>
    <property type="molecule type" value="Genomic_DNA"/>
</dbReference>
<keyword evidence="1" id="KW-0732">Signal</keyword>
<gene>
    <name evidence="2" type="ORF">H7U12_01840</name>
</gene>